<reference evidence="2 3" key="1">
    <citation type="journal article" date="2024" name="bioRxiv">
        <title>A reference genome for Trichogramma kaykai: A tiny desert-dwelling parasitoid wasp with competing sex-ratio distorters.</title>
        <authorList>
            <person name="Culotta J."/>
            <person name="Lindsey A.R."/>
        </authorList>
    </citation>
    <scope>NUCLEOTIDE SEQUENCE [LARGE SCALE GENOMIC DNA]</scope>
    <source>
        <strain evidence="2 3">KSX58</strain>
    </source>
</reference>
<accession>A0ABD2VYY9</accession>
<proteinExistence type="predicted"/>
<organism evidence="2 3">
    <name type="scientific">Trichogramma kaykai</name>
    <dbReference type="NCBI Taxonomy" id="54128"/>
    <lineage>
        <taxon>Eukaryota</taxon>
        <taxon>Metazoa</taxon>
        <taxon>Ecdysozoa</taxon>
        <taxon>Arthropoda</taxon>
        <taxon>Hexapoda</taxon>
        <taxon>Insecta</taxon>
        <taxon>Pterygota</taxon>
        <taxon>Neoptera</taxon>
        <taxon>Endopterygota</taxon>
        <taxon>Hymenoptera</taxon>
        <taxon>Apocrita</taxon>
        <taxon>Proctotrupomorpha</taxon>
        <taxon>Chalcidoidea</taxon>
        <taxon>Trichogrammatidae</taxon>
        <taxon>Trichogramma</taxon>
    </lineage>
</organism>
<gene>
    <name evidence="2" type="ORF">TKK_018567</name>
</gene>
<evidence type="ECO:0000313" key="2">
    <source>
        <dbReference type="EMBL" id="KAL3385832.1"/>
    </source>
</evidence>
<evidence type="ECO:0000256" key="1">
    <source>
        <dbReference type="SAM" id="MobiDB-lite"/>
    </source>
</evidence>
<feature type="region of interest" description="Disordered" evidence="1">
    <location>
        <begin position="44"/>
        <end position="68"/>
    </location>
</feature>
<dbReference type="Proteomes" id="UP001627154">
    <property type="component" value="Unassembled WGS sequence"/>
</dbReference>
<dbReference type="AlphaFoldDB" id="A0ABD2VYY9"/>
<keyword evidence="3" id="KW-1185">Reference proteome</keyword>
<name>A0ABD2VYY9_9HYME</name>
<protein>
    <submittedName>
        <fullName evidence="2">Uncharacterized protein</fullName>
    </submittedName>
</protein>
<sequence>MWKEIYIRWEIKVPEQTFKSKKLTQKKERKKRKRKKEYVHYSSMMNHVQRDGARKKEPRDWVSFSHGL</sequence>
<comment type="caution">
    <text evidence="2">The sequence shown here is derived from an EMBL/GenBank/DDBJ whole genome shotgun (WGS) entry which is preliminary data.</text>
</comment>
<dbReference type="EMBL" id="JBJJXI010000151">
    <property type="protein sequence ID" value="KAL3385832.1"/>
    <property type="molecule type" value="Genomic_DNA"/>
</dbReference>
<evidence type="ECO:0000313" key="3">
    <source>
        <dbReference type="Proteomes" id="UP001627154"/>
    </source>
</evidence>
<feature type="compositionally biased region" description="Basic and acidic residues" evidence="1">
    <location>
        <begin position="48"/>
        <end position="60"/>
    </location>
</feature>